<evidence type="ECO:0000256" key="2">
    <source>
        <dbReference type="ARBA" id="ARBA00022612"/>
    </source>
</evidence>
<accession>A0A3R7NJQ1</accession>
<dbReference type="RefSeq" id="WP_103847112.1">
    <property type="nucleotide sequence ID" value="NZ_PKRU02000004.1"/>
</dbReference>
<dbReference type="Pfam" id="PF12236">
    <property type="entry name" value="Head-tail_con"/>
    <property type="match status" value="1"/>
</dbReference>
<gene>
    <name evidence="4" type="ORF">C0030_000985</name>
</gene>
<organism evidence="4 5">
    <name type="scientific">Candidatus Liberibacter solanacearum</name>
    <dbReference type="NCBI Taxonomy" id="556287"/>
    <lineage>
        <taxon>Bacteria</taxon>
        <taxon>Pseudomonadati</taxon>
        <taxon>Pseudomonadota</taxon>
        <taxon>Alphaproteobacteria</taxon>
        <taxon>Hyphomicrobiales</taxon>
        <taxon>Rhizobiaceae</taxon>
        <taxon>Liberibacter</taxon>
    </lineage>
</organism>
<comment type="caution">
    <text evidence="4">The sequence shown here is derived from an EMBL/GenBank/DDBJ whole genome shotgun (WGS) entry which is preliminary data.</text>
</comment>
<keyword evidence="2" id="KW-1188">Viral release from host cell</keyword>
<evidence type="ECO:0000313" key="4">
    <source>
        <dbReference type="EMBL" id="RPD37673.1"/>
    </source>
</evidence>
<evidence type="ECO:0000313" key="5">
    <source>
        <dbReference type="Proteomes" id="UP000236895"/>
    </source>
</evidence>
<dbReference type="EMBL" id="PKRU02000004">
    <property type="protein sequence ID" value="RPD37673.1"/>
    <property type="molecule type" value="Genomic_DNA"/>
</dbReference>
<comment type="subcellular location">
    <subcellularLocation>
        <location evidence="1">Virion</location>
    </subcellularLocation>
</comment>
<sequence length="515" mass="58575">MPANALTHRRKEGDRRRVNELISQFDVLKTQRDESELSRRNEVFKYVCPYRQKGHFENERRDTTATSASDKLSSLLQNLITPYGSRWHELIASDNQSGSFTNFLENKILKEECEALVDELFAQREVPESGFNLCLKDFYTEVVLFGMGCFYITERKGGGLRYISVPVSSIVCSTNHENVIDTVFEEFTLKAEDIAKKWGHEALSDPMKEDLHRSDPKKYEFFQAVFPDEKDKYLGYRCVVVCKDESRVMQEGYHRVMPYIIGRYEASNDTPFGYSPTYKALPAIRRLNELSHAISLYSDRGLNPALALPEGFKGKEFSTDAKAKNYGFMSRDGKRLALPLETGKDPRPSHEELQRLQLQIREIYMLDLFQVLADRASRSAAESMEKTREKGIFISAIVGGLQAEFVGSMVRREIDVLLHAKGEDRGAFKGVRTFYTSPLYKYQKAEIASSNMQALRAGAEVANLTGDPTVMAMIATYDFGLDTFRSNGLSERLLLSQEDTSKKLAGQRQQAEEAQ</sequence>
<evidence type="ECO:0000256" key="1">
    <source>
        <dbReference type="ARBA" id="ARBA00004328"/>
    </source>
</evidence>
<keyword evidence="3" id="KW-0231">Viral genome packaging</keyword>
<dbReference type="InterPro" id="IPR020991">
    <property type="entry name" value="Connector_podovirus"/>
</dbReference>
<proteinExistence type="predicted"/>
<feature type="non-terminal residue" evidence="4">
    <location>
        <position position="515"/>
    </location>
</feature>
<protein>
    <submittedName>
        <fullName evidence="4">Phage tail protein</fullName>
    </submittedName>
</protein>
<evidence type="ECO:0000256" key="3">
    <source>
        <dbReference type="ARBA" id="ARBA00023219"/>
    </source>
</evidence>
<reference evidence="4 5" key="1">
    <citation type="submission" date="2018-11" db="EMBL/GenBank/DDBJ databases">
        <title>Genome Analysis of Haplotype D of Candidatus Liberibacter Solanacearum.</title>
        <authorList>
            <person name="Katsir L."/>
            <person name="Ruan Z."/>
            <person name="Santos Garcia D."/>
            <person name="Piasezky A."/>
            <person name="Jiang J."/>
            <person name="Sela N."/>
            <person name="Freilich S."/>
            <person name="Bahar O."/>
        </authorList>
    </citation>
    <scope>NUCLEOTIDE SEQUENCE [LARGE SCALE GENOMIC DNA]</scope>
    <source>
        <strain evidence="5">haplotype D1</strain>
    </source>
</reference>
<dbReference type="Proteomes" id="UP000236895">
    <property type="component" value="Unassembled WGS sequence"/>
</dbReference>
<name>A0A3R7NJQ1_9HYPH</name>
<dbReference type="AlphaFoldDB" id="A0A3R7NJQ1"/>